<dbReference type="SUPFAM" id="SSF53756">
    <property type="entry name" value="UDP-Glycosyltransferase/glycogen phosphorylase"/>
    <property type="match status" value="1"/>
</dbReference>
<sequence>MLTVEGRKGLMVWFDILTPKQFWFFTSIEKELRERGVDVLLTSRRYEQLTPILEHVGRKDIILVGEFGGGSLLGKLKASVRRAAELVEVIEGHSPDACVSSGSLEMTRISFGLGIPHVLLSDTPESPVNRYCVPLSSYVFTPWVIPKGEWVKYGIGGRMVLRYRALDPMAWLDGFRPSRRTLDELGLNEFEYVLFRMPETQASYLIGVDTGYVSKLLGRLASNLDGLKLVVLARYGEQAASLGGLGKNVIVLDKPLPDHSILYYASLFIGGGGTMTQEAVLMGVPTVSVYPGKLPAVHRYLINVGALKHFRDWQAALKKALSMLKHAERAREAQTRVADILRRRMVNPAKVAAAWLEKLASGRAACGLP</sequence>
<dbReference type="PIRSF" id="PIRSF005357">
    <property type="entry name" value="UCP005357"/>
    <property type="match status" value="1"/>
</dbReference>
<protein>
    <recommendedName>
        <fullName evidence="3">DUF354 domain-containing protein</fullName>
    </recommendedName>
</protein>
<proteinExistence type="predicted"/>
<dbReference type="EMBL" id="NDWU01000002">
    <property type="protein sequence ID" value="PUA34216.1"/>
    <property type="molecule type" value="Genomic_DNA"/>
</dbReference>
<name>A0A2R7Y9P4_9ARCH</name>
<dbReference type="InterPro" id="IPR007152">
    <property type="entry name" value="DUF354"/>
</dbReference>
<dbReference type="PANTHER" id="PTHR39662:SF1">
    <property type="entry name" value="DUF354 DOMAIN-CONTAINING PROTEIN"/>
    <property type="match status" value="1"/>
</dbReference>
<evidence type="ECO:0000313" key="2">
    <source>
        <dbReference type="Proteomes" id="UP000244066"/>
    </source>
</evidence>
<organism evidence="1 2">
    <name type="scientific">Candidatus Terraquivivens tikiterensis</name>
    <dbReference type="NCBI Taxonomy" id="1980982"/>
    <lineage>
        <taxon>Archaea</taxon>
        <taxon>Nitrososphaerota</taxon>
        <taxon>Candidatus Wolframiiraptoraceae</taxon>
        <taxon>Candidatus Terraquivivens</taxon>
    </lineage>
</organism>
<gene>
    <name evidence="1" type="ORF">B9J98_01090</name>
</gene>
<dbReference type="Proteomes" id="UP000244066">
    <property type="component" value="Unassembled WGS sequence"/>
</dbReference>
<comment type="caution">
    <text evidence="1">The sequence shown here is derived from an EMBL/GenBank/DDBJ whole genome shotgun (WGS) entry which is preliminary data.</text>
</comment>
<reference evidence="1 2" key="1">
    <citation type="submission" date="2017-04" db="EMBL/GenBank/DDBJ databases">
        <title>Draft Aigarchaeota genome from a New Zealand hot spring.</title>
        <authorList>
            <person name="Reysenbach A.-L."/>
            <person name="Donaho J.A."/>
            <person name="Gerhart J."/>
            <person name="Kelley J.F."/>
            <person name="Kouba K."/>
            <person name="Podar M."/>
            <person name="Stott M."/>
        </authorList>
    </citation>
    <scope>NUCLEOTIDE SEQUENCE [LARGE SCALE GENOMIC DNA]</scope>
    <source>
        <strain evidence="1">NZ13_MG1</strain>
    </source>
</reference>
<dbReference type="Gene3D" id="3.40.50.2000">
    <property type="entry name" value="Glycogen Phosphorylase B"/>
    <property type="match status" value="1"/>
</dbReference>
<evidence type="ECO:0008006" key="3">
    <source>
        <dbReference type="Google" id="ProtNLM"/>
    </source>
</evidence>
<dbReference type="Pfam" id="PF04007">
    <property type="entry name" value="DUF354"/>
    <property type="match status" value="1"/>
</dbReference>
<accession>A0A2R7Y9P4</accession>
<dbReference type="AlphaFoldDB" id="A0A2R7Y9P4"/>
<dbReference type="PANTHER" id="PTHR39662">
    <property type="entry name" value="DUF354 DOMAIN-CONTAINING PROTEIN-RELATED"/>
    <property type="match status" value="1"/>
</dbReference>
<evidence type="ECO:0000313" key="1">
    <source>
        <dbReference type="EMBL" id="PUA34216.1"/>
    </source>
</evidence>